<dbReference type="PANTHER" id="PTHR13269:SF6">
    <property type="entry name" value="NUCLEOPORIN NDC1"/>
    <property type="match status" value="1"/>
</dbReference>
<evidence type="ECO:0000256" key="9">
    <source>
        <dbReference type="ARBA" id="ARBA00023010"/>
    </source>
</evidence>
<evidence type="ECO:0000256" key="13">
    <source>
        <dbReference type="SAM" id="MobiDB-lite"/>
    </source>
</evidence>
<keyword evidence="7" id="KW-0653">Protein transport</keyword>
<dbReference type="AlphaFoldDB" id="A0A131YA04"/>
<evidence type="ECO:0000256" key="11">
    <source>
        <dbReference type="ARBA" id="ARBA00023136"/>
    </source>
</evidence>
<reference evidence="14" key="1">
    <citation type="submission" date="2016-02" db="EMBL/GenBank/DDBJ databases">
        <title>RNAseq analyses of the midgut from blood- or serum-fed Ixodes ricinus ticks.</title>
        <authorList>
            <person name="Perner J."/>
            <person name="Provaznik J."/>
            <person name="Schrenkova J."/>
            <person name="Urbanova V."/>
            <person name="Ribeiro J.M."/>
            <person name="Kopacek P."/>
        </authorList>
    </citation>
    <scope>NUCLEOTIDE SEQUENCE</scope>
    <source>
        <tissue evidence="14">Gut</tissue>
    </source>
</reference>
<dbReference type="GO" id="GO:0051028">
    <property type="term" value="P:mRNA transport"/>
    <property type="evidence" value="ECO:0007669"/>
    <property type="project" value="UniProtKB-KW"/>
</dbReference>
<keyword evidence="6" id="KW-0509">mRNA transport</keyword>
<keyword evidence="5" id="KW-0812">Transmembrane</keyword>
<protein>
    <submittedName>
        <fullName evidence="14">Putative nucleoporin ndc1</fullName>
    </submittedName>
</protein>
<evidence type="ECO:0000256" key="5">
    <source>
        <dbReference type="ARBA" id="ARBA00022692"/>
    </source>
</evidence>
<dbReference type="EMBL" id="GEFM01000461">
    <property type="protein sequence ID" value="JAP75335.1"/>
    <property type="molecule type" value="mRNA"/>
</dbReference>
<evidence type="ECO:0000256" key="8">
    <source>
        <dbReference type="ARBA" id="ARBA00022989"/>
    </source>
</evidence>
<evidence type="ECO:0000256" key="3">
    <source>
        <dbReference type="ARBA" id="ARBA00005760"/>
    </source>
</evidence>
<evidence type="ECO:0000256" key="10">
    <source>
        <dbReference type="ARBA" id="ARBA00023132"/>
    </source>
</evidence>
<dbReference type="GO" id="GO:0031965">
    <property type="term" value="C:nuclear membrane"/>
    <property type="evidence" value="ECO:0007669"/>
    <property type="project" value="UniProtKB-SubCell"/>
</dbReference>
<dbReference type="Pfam" id="PF09531">
    <property type="entry name" value="Ndc1_Nup"/>
    <property type="match status" value="1"/>
</dbReference>
<dbReference type="InterPro" id="IPR019049">
    <property type="entry name" value="Nucleoporin_prot_Ndc1/Nup"/>
</dbReference>
<comment type="subcellular location">
    <subcellularLocation>
        <location evidence="1">Nucleus membrane</location>
        <topology evidence="1">Multi-pass membrane protein</topology>
    </subcellularLocation>
    <subcellularLocation>
        <location evidence="2">Nucleus</location>
        <location evidence="2">Nuclear pore complex</location>
    </subcellularLocation>
</comment>
<evidence type="ECO:0000256" key="4">
    <source>
        <dbReference type="ARBA" id="ARBA00022448"/>
    </source>
</evidence>
<name>A0A131YA04_IXORI</name>
<evidence type="ECO:0000256" key="1">
    <source>
        <dbReference type="ARBA" id="ARBA00004232"/>
    </source>
</evidence>
<comment type="similarity">
    <text evidence="3">Belongs to the NDC1 family.</text>
</comment>
<keyword evidence="12" id="KW-0539">Nucleus</keyword>
<sequence length="177" mass="19657">MRKLVPERQPPGTMMSPLSAGAPKPPAVEPPLLVKAVEALKKKPFVAYFVAELPEVKSRTLFAQCQPLIWAIEGLCLLVCASYKEDKYGVVQATLPDILATLLDTEQVLEKHLKRCASLRRTANAGTSREVLLRRSLAASLSSGLYQIACTFNKHLGGLNLAEEQRRRLKQFVDFNR</sequence>
<evidence type="ECO:0000256" key="12">
    <source>
        <dbReference type="ARBA" id="ARBA00023242"/>
    </source>
</evidence>
<evidence type="ECO:0000256" key="6">
    <source>
        <dbReference type="ARBA" id="ARBA00022816"/>
    </source>
</evidence>
<keyword evidence="10" id="KW-0906">Nuclear pore complex</keyword>
<evidence type="ECO:0000313" key="14">
    <source>
        <dbReference type="EMBL" id="JAP75335.1"/>
    </source>
</evidence>
<dbReference type="GO" id="GO:0006999">
    <property type="term" value="P:nuclear pore organization"/>
    <property type="evidence" value="ECO:0007669"/>
    <property type="project" value="TreeGrafter"/>
</dbReference>
<evidence type="ECO:0000256" key="7">
    <source>
        <dbReference type="ARBA" id="ARBA00022927"/>
    </source>
</evidence>
<evidence type="ECO:0000256" key="2">
    <source>
        <dbReference type="ARBA" id="ARBA00004567"/>
    </source>
</evidence>
<keyword evidence="9" id="KW-0811">Translocation</keyword>
<organism evidence="14">
    <name type="scientific">Ixodes ricinus</name>
    <name type="common">Common tick</name>
    <name type="synonym">Acarus ricinus</name>
    <dbReference type="NCBI Taxonomy" id="34613"/>
    <lineage>
        <taxon>Eukaryota</taxon>
        <taxon>Metazoa</taxon>
        <taxon>Ecdysozoa</taxon>
        <taxon>Arthropoda</taxon>
        <taxon>Chelicerata</taxon>
        <taxon>Arachnida</taxon>
        <taxon>Acari</taxon>
        <taxon>Parasitiformes</taxon>
        <taxon>Ixodida</taxon>
        <taxon>Ixodoidea</taxon>
        <taxon>Ixodidae</taxon>
        <taxon>Ixodinae</taxon>
        <taxon>Ixodes</taxon>
    </lineage>
</organism>
<keyword evidence="4" id="KW-0813">Transport</keyword>
<keyword evidence="8" id="KW-1133">Transmembrane helix</keyword>
<dbReference type="GO" id="GO:0030674">
    <property type="term" value="F:protein-macromolecule adaptor activity"/>
    <property type="evidence" value="ECO:0007669"/>
    <property type="project" value="TreeGrafter"/>
</dbReference>
<dbReference type="GO" id="GO:0070762">
    <property type="term" value="C:nuclear pore transmembrane ring"/>
    <property type="evidence" value="ECO:0007669"/>
    <property type="project" value="TreeGrafter"/>
</dbReference>
<accession>A0A131YA04</accession>
<dbReference type="PANTHER" id="PTHR13269">
    <property type="entry name" value="NUCLEOPORIN NDC1"/>
    <property type="match status" value="1"/>
</dbReference>
<keyword evidence="11" id="KW-0472">Membrane</keyword>
<dbReference type="GO" id="GO:0015031">
    <property type="term" value="P:protein transport"/>
    <property type="evidence" value="ECO:0007669"/>
    <property type="project" value="UniProtKB-KW"/>
</dbReference>
<feature type="region of interest" description="Disordered" evidence="13">
    <location>
        <begin position="1"/>
        <end position="24"/>
    </location>
</feature>
<proteinExistence type="evidence at transcript level"/>